<feature type="transmembrane region" description="Helical" evidence="1">
    <location>
        <begin position="36"/>
        <end position="54"/>
    </location>
</feature>
<evidence type="ECO:0000256" key="1">
    <source>
        <dbReference type="SAM" id="Phobius"/>
    </source>
</evidence>
<keyword evidence="1" id="KW-0812">Transmembrane</keyword>
<name>A0A7T0C251_9BACT</name>
<dbReference type="KEGG" id="nva:G3M78_07055"/>
<dbReference type="Proteomes" id="UP000594464">
    <property type="component" value="Chromosome"/>
</dbReference>
<accession>A0A7T0C251</accession>
<dbReference type="EMBL" id="CP048620">
    <property type="protein sequence ID" value="QPJ65159.1"/>
    <property type="molecule type" value="Genomic_DNA"/>
</dbReference>
<sequence>MIKNALSAFLTGWLFSNLQFSFLMLLQINVSSAYRTYMLITLAWMAGTVAGLWIPRLTMRVGIALGLAGYYVSAFLLSKFPFSPATLPIAAVCVALAGLWAGRFFVVMFHRFKSADRIFFHENNGFILGGITLFIGFTLWGRPFLMAMPLVLSLALLMIHRTENKPDYS</sequence>
<dbReference type="AlphaFoldDB" id="A0A7T0C251"/>
<keyword evidence="1" id="KW-1133">Transmembrane helix</keyword>
<evidence type="ECO:0000313" key="2">
    <source>
        <dbReference type="EMBL" id="QPJ65159.1"/>
    </source>
</evidence>
<organism evidence="2 3">
    <name type="scientific">Candidatus Nitrohelix vancouverensis</name>
    <dbReference type="NCBI Taxonomy" id="2705534"/>
    <lineage>
        <taxon>Bacteria</taxon>
        <taxon>Pseudomonadati</taxon>
        <taxon>Nitrospinota/Tectimicrobiota group</taxon>
        <taxon>Nitrospinota</taxon>
        <taxon>Nitrospinia</taxon>
        <taxon>Nitrospinales</taxon>
        <taxon>Nitrospinaceae</taxon>
        <taxon>Candidatus Nitrohelix</taxon>
    </lineage>
</organism>
<feature type="transmembrane region" description="Helical" evidence="1">
    <location>
        <begin position="86"/>
        <end position="106"/>
    </location>
</feature>
<reference evidence="3" key="1">
    <citation type="submission" date="2020-02" db="EMBL/GenBank/DDBJ databases">
        <title>Genomic and physiological characterization of two novel Nitrospinaceae genera.</title>
        <authorList>
            <person name="Mueller A.J."/>
            <person name="Jung M.-Y."/>
            <person name="Strachan C.R."/>
            <person name="Herbold C.W."/>
            <person name="Kirkegaard R.H."/>
            <person name="Daims H."/>
        </authorList>
    </citation>
    <scope>NUCLEOTIDE SEQUENCE [LARGE SCALE GENOMIC DNA]</scope>
</reference>
<protein>
    <submittedName>
        <fullName evidence="2">Uncharacterized protein</fullName>
    </submittedName>
</protein>
<feature type="transmembrane region" description="Helical" evidence="1">
    <location>
        <begin position="118"/>
        <end position="137"/>
    </location>
</feature>
<proteinExistence type="predicted"/>
<feature type="transmembrane region" description="Helical" evidence="1">
    <location>
        <begin position="61"/>
        <end position="80"/>
    </location>
</feature>
<keyword evidence="1" id="KW-0472">Membrane</keyword>
<gene>
    <name evidence="2" type="ORF">G3M78_07055</name>
</gene>
<evidence type="ECO:0000313" key="3">
    <source>
        <dbReference type="Proteomes" id="UP000594464"/>
    </source>
</evidence>